<dbReference type="EMBL" id="REGN01009453">
    <property type="protein sequence ID" value="RNA01137.1"/>
    <property type="molecule type" value="Genomic_DNA"/>
</dbReference>
<evidence type="ECO:0000313" key="1">
    <source>
        <dbReference type="EMBL" id="RNA01137.1"/>
    </source>
</evidence>
<evidence type="ECO:0000313" key="2">
    <source>
        <dbReference type="Proteomes" id="UP000276133"/>
    </source>
</evidence>
<dbReference type="AlphaFoldDB" id="A0A3M7PPR2"/>
<comment type="caution">
    <text evidence="1">The sequence shown here is derived from an EMBL/GenBank/DDBJ whole genome shotgun (WGS) entry which is preliminary data.</text>
</comment>
<keyword evidence="2" id="KW-1185">Reference proteome</keyword>
<sequence>MAEDLILHGLDKIVTNKRLGLVLNGFSTVCLTSYLKKYASFGILIATKNLVDKYLFFLNVHFLNRVRKISLLSTTIDTVDTYLSTESLFSFIIGVVLDY</sequence>
<proteinExistence type="predicted"/>
<gene>
    <name evidence="1" type="ORF">BpHYR1_000428</name>
</gene>
<name>A0A3M7PPR2_BRAPC</name>
<reference evidence="1 2" key="1">
    <citation type="journal article" date="2018" name="Sci. Rep.">
        <title>Genomic signatures of local adaptation to the degree of environmental predictability in rotifers.</title>
        <authorList>
            <person name="Franch-Gras L."/>
            <person name="Hahn C."/>
            <person name="Garcia-Roger E.M."/>
            <person name="Carmona M.J."/>
            <person name="Serra M."/>
            <person name="Gomez A."/>
        </authorList>
    </citation>
    <scope>NUCLEOTIDE SEQUENCE [LARGE SCALE GENOMIC DNA]</scope>
    <source>
        <strain evidence="1">HYR1</strain>
    </source>
</reference>
<dbReference type="Proteomes" id="UP000276133">
    <property type="component" value="Unassembled WGS sequence"/>
</dbReference>
<accession>A0A3M7PPR2</accession>
<protein>
    <submittedName>
        <fullName evidence="1">Uncharacterized protein</fullName>
    </submittedName>
</protein>
<organism evidence="1 2">
    <name type="scientific">Brachionus plicatilis</name>
    <name type="common">Marine rotifer</name>
    <name type="synonym">Brachionus muelleri</name>
    <dbReference type="NCBI Taxonomy" id="10195"/>
    <lineage>
        <taxon>Eukaryota</taxon>
        <taxon>Metazoa</taxon>
        <taxon>Spiralia</taxon>
        <taxon>Gnathifera</taxon>
        <taxon>Rotifera</taxon>
        <taxon>Eurotatoria</taxon>
        <taxon>Monogononta</taxon>
        <taxon>Pseudotrocha</taxon>
        <taxon>Ploima</taxon>
        <taxon>Brachionidae</taxon>
        <taxon>Brachionus</taxon>
    </lineage>
</organism>